<evidence type="ECO:0000313" key="11">
    <source>
        <dbReference type="Proteomes" id="UP001596395"/>
    </source>
</evidence>
<evidence type="ECO:0000259" key="7">
    <source>
        <dbReference type="Pfam" id="PF13086"/>
    </source>
</evidence>
<evidence type="ECO:0000256" key="6">
    <source>
        <dbReference type="SAM" id="MobiDB-lite"/>
    </source>
</evidence>
<feature type="region of interest" description="Disordered" evidence="6">
    <location>
        <begin position="1245"/>
        <end position="1278"/>
    </location>
</feature>
<dbReference type="PANTHER" id="PTHR43788:SF8">
    <property type="entry name" value="DNA-BINDING PROTEIN SMUBP-2"/>
    <property type="match status" value="1"/>
</dbReference>
<gene>
    <name evidence="10" type="ORF">ACFQGB_18405</name>
</gene>
<evidence type="ECO:0000256" key="3">
    <source>
        <dbReference type="ARBA" id="ARBA00022801"/>
    </source>
</evidence>
<evidence type="ECO:0000313" key="10">
    <source>
        <dbReference type="EMBL" id="MFC6954844.1"/>
    </source>
</evidence>
<dbReference type="Pfam" id="PF13195">
    <property type="entry name" value="DUF4011"/>
    <property type="match status" value="1"/>
</dbReference>
<dbReference type="SUPFAM" id="SSF52980">
    <property type="entry name" value="Restriction endonuclease-like"/>
    <property type="match status" value="1"/>
</dbReference>
<dbReference type="InterPro" id="IPR011335">
    <property type="entry name" value="Restrct_endonuc-II-like"/>
</dbReference>
<accession>A0ABD5VHH1</accession>
<keyword evidence="11" id="KW-1185">Reference proteome</keyword>
<feature type="domain" description="Restriction endonuclease type II-like" evidence="9">
    <location>
        <begin position="1285"/>
        <end position="1379"/>
    </location>
</feature>
<reference evidence="10 11" key="1">
    <citation type="journal article" date="2019" name="Int. J. Syst. Evol. Microbiol.">
        <title>The Global Catalogue of Microorganisms (GCM) 10K type strain sequencing project: providing services to taxonomists for standard genome sequencing and annotation.</title>
        <authorList>
            <consortium name="The Broad Institute Genomics Platform"/>
            <consortium name="The Broad Institute Genome Sequencing Center for Infectious Disease"/>
            <person name="Wu L."/>
            <person name="Ma J."/>
        </authorList>
    </citation>
    <scope>NUCLEOTIDE SEQUENCE [LARGE SCALE GENOMIC DNA]</scope>
    <source>
        <strain evidence="10 11">GX26</strain>
    </source>
</reference>
<feature type="region of interest" description="Disordered" evidence="6">
    <location>
        <begin position="1381"/>
        <end position="1456"/>
    </location>
</feature>
<dbReference type="InterPro" id="IPR050534">
    <property type="entry name" value="Coronavir_polyprotein_1ab"/>
</dbReference>
<evidence type="ECO:0000256" key="5">
    <source>
        <dbReference type="ARBA" id="ARBA00022840"/>
    </source>
</evidence>
<dbReference type="InterPro" id="IPR047187">
    <property type="entry name" value="SF1_C_Upf1"/>
</dbReference>
<dbReference type="CDD" id="cd18808">
    <property type="entry name" value="SF1_C_Upf1"/>
    <property type="match status" value="1"/>
</dbReference>
<dbReference type="InterPro" id="IPR027417">
    <property type="entry name" value="P-loop_NTPase"/>
</dbReference>
<name>A0ABD5VHH1_9EURY</name>
<organism evidence="10 11">
    <name type="scientific">Halorubellus litoreus</name>
    <dbReference type="NCBI Taxonomy" id="755308"/>
    <lineage>
        <taxon>Archaea</taxon>
        <taxon>Methanobacteriati</taxon>
        <taxon>Methanobacteriota</taxon>
        <taxon>Stenosarchaea group</taxon>
        <taxon>Halobacteria</taxon>
        <taxon>Halobacteriales</taxon>
        <taxon>Halorubellaceae</taxon>
        <taxon>Halorubellus</taxon>
    </lineage>
</organism>
<dbReference type="Pfam" id="PF13087">
    <property type="entry name" value="AAA_12"/>
    <property type="match status" value="1"/>
</dbReference>
<dbReference type="GO" id="GO:0005524">
    <property type="term" value="F:ATP binding"/>
    <property type="evidence" value="ECO:0007669"/>
    <property type="project" value="UniProtKB-KW"/>
</dbReference>
<dbReference type="InterPro" id="IPR041677">
    <property type="entry name" value="DNA2/NAM7_AAA_11"/>
</dbReference>
<evidence type="ECO:0000256" key="2">
    <source>
        <dbReference type="ARBA" id="ARBA00022741"/>
    </source>
</evidence>
<dbReference type="InterPro" id="IPR041679">
    <property type="entry name" value="DNA2/NAM7-like_C"/>
</dbReference>
<evidence type="ECO:0000256" key="1">
    <source>
        <dbReference type="ARBA" id="ARBA00007913"/>
    </source>
</evidence>
<evidence type="ECO:0000256" key="4">
    <source>
        <dbReference type="ARBA" id="ARBA00022806"/>
    </source>
</evidence>
<keyword evidence="4" id="KW-0347">Helicase</keyword>
<evidence type="ECO:0000259" key="9">
    <source>
        <dbReference type="Pfam" id="PF18741"/>
    </source>
</evidence>
<dbReference type="InterPro" id="IPR025103">
    <property type="entry name" value="DUF4011"/>
</dbReference>
<feature type="domain" description="DNA2/NAM7 helicase-like C-terminal" evidence="8">
    <location>
        <begin position="1029"/>
        <end position="1215"/>
    </location>
</feature>
<feature type="domain" description="DNA2/NAM7 helicase helicase" evidence="7">
    <location>
        <begin position="304"/>
        <end position="367"/>
    </location>
</feature>
<feature type="compositionally biased region" description="Basic and acidic residues" evidence="6">
    <location>
        <begin position="1381"/>
        <end position="1390"/>
    </location>
</feature>
<feature type="compositionally biased region" description="Acidic residues" evidence="6">
    <location>
        <begin position="1413"/>
        <end position="1422"/>
    </location>
</feature>
<keyword evidence="3" id="KW-0378">Hydrolase</keyword>
<dbReference type="Pfam" id="PF18741">
    <property type="entry name" value="MTES_1575"/>
    <property type="match status" value="1"/>
</dbReference>
<dbReference type="Pfam" id="PF13086">
    <property type="entry name" value="AAA_11"/>
    <property type="match status" value="1"/>
</dbReference>
<dbReference type="PANTHER" id="PTHR43788">
    <property type="entry name" value="DNA2/NAM7 HELICASE FAMILY MEMBER"/>
    <property type="match status" value="1"/>
</dbReference>
<proteinExistence type="inferred from homology"/>
<dbReference type="SUPFAM" id="SSF52540">
    <property type="entry name" value="P-loop containing nucleoside triphosphate hydrolases"/>
    <property type="match status" value="1"/>
</dbReference>
<dbReference type="Proteomes" id="UP001596395">
    <property type="component" value="Unassembled WGS sequence"/>
</dbReference>
<keyword evidence="5" id="KW-0067">ATP-binding</keyword>
<evidence type="ECO:0000259" key="8">
    <source>
        <dbReference type="Pfam" id="PF13087"/>
    </source>
</evidence>
<feature type="region of interest" description="Disordered" evidence="6">
    <location>
        <begin position="280"/>
        <end position="299"/>
    </location>
</feature>
<dbReference type="GO" id="GO:0004386">
    <property type="term" value="F:helicase activity"/>
    <property type="evidence" value="ECO:0007669"/>
    <property type="project" value="UniProtKB-KW"/>
</dbReference>
<dbReference type="EMBL" id="JBHSXN010000004">
    <property type="protein sequence ID" value="MFC6954844.1"/>
    <property type="molecule type" value="Genomic_DNA"/>
</dbReference>
<sequence length="1631" mass="178115">MTADASEDVDVKSNADVESVVEGWQEQLLDLTRRNALVDFSPTKTKSLPLAAAAGPVVDRLRKTGAVELGKATTDDPPETARTDPAVARGSADDGSVDAGAAVAARAPEVATESLESIARYHRQYLRERGADTLFLSVGRLAWTEPGDDDPYESPLFLLPVELEHRPATAEDVHAHVVAYDGDPLVVNPALRRKVQAERDLDLPGDGDVAVDDLEAAFDAVAAIADSFPDWTVSRELAVCIFDFATVSLYEDLDRNRDAIASDPLVRAIAGDTDALDALQADPGRGERATGDADDSPTQVLEADPSQQAAIDAALDGESFVLQGPPGTGKSQTIANVVAAKLARGERVLFVSEKQAALGVVKSRLDEVGLGRFCLEAHGQHATKSNVLDALGRELRADHTDPPAAREACRERRDDAAETLDAHADRLTTPPDGFAVTPYEALGIVAAGRDEPRVDVDVDDPLAVGQTAVDDAIAALRELAAFEDAIADHDSHPWRATTVDEWRVDTRERVADAIDAQLTAVDAMRDLADRLSSTLGVDLRDASAIEDVERALDRLAAAPVDSLPDDLLDPAFHAPDGPVGRLAAAAIERAEHESHLRERYASSIFDEDGRELHEALSAYGLFRFVRPSYRRLKRRLVSHARDGYDPDLDALREDARRLRALQAAEDTIAEVDVDARYLTPFVDGDGEDTELGWGRVDVERVQGAVDWERLQGVADWVRTLADTGVVDPERADGWLDDDAIPAADDLRFELTVERERFQRARDELASFVALDALDADGTAFPQASWAAQREVLESLRANLDRLRDWVAFQDARERVADTLAGDYLDAFLDAGHDPEHVASAFEREFYRQWLNALYDATDIDAFNAETYAHHLATFRERDAALREHDAAAVRHAVTSRRPSVELEHADSAAQVVLKREIGKSHHQRPLRELFADAGEVVQQLKPCFMMSPRTVAESLALDAIEFDAVVFDEASQIPPAKAASALVRADQVIVAGDANQLPPTSFFDTDVVDDAGGRTDLESVLDEAAAVLPEHYLTWHYRSADPSLVAFSNDRYYDSRLRTFPTPAPGDPTTGLAFEYVEDGVYDRGDTRRNEREAERVVDVVAAHADERPEESLGVVAFSRAQERAIRDALADRRPEDPALDAFVDRDDVQEGFFVKSLEVVQGDERDRIVFSVGYGPDADGEVTANFGPLNDSGGHRRLNVAITRARRQVTVVSSLQPEDVDVTGVTHRGVADFKRYLAHVRDHDPTIDTPAASETESDARASDIDGDAHSPCQDAESFDSPLARDVYETLTDAGFDVDVDLGTAGYVLDMAVRDPDDPERYALGVELDGAAARHADATRDRERLRQLVLADRDWAVHRVWAQAWATDPQRELDRIRERVHGDADAEHETATASTLTHPPSDRDRTAPGTDAETPDAADADGDAQVVQSDGGDPFATYEPPTVPDLDGDDDGVPPREVQRGLLAVVADAGPISETAAYRTLAEALDADRLDPRLRERLEAQAQSVADAGHLHVHDGFLWPPRDAADLPLRDHDDADPDSDARREITEVPRAELAKACYVLLANGGAMTRDDLVLEAARRFGYERVGARIEDHLEDAIDHLLDHDAATSTGDRVEAVHDVDVDERLEANIYQ</sequence>
<feature type="region of interest" description="Disordered" evidence="6">
    <location>
        <begin position="68"/>
        <end position="95"/>
    </location>
</feature>
<keyword evidence="2" id="KW-0547">Nucleotide-binding</keyword>
<dbReference type="GO" id="GO:0016787">
    <property type="term" value="F:hydrolase activity"/>
    <property type="evidence" value="ECO:0007669"/>
    <property type="project" value="UniProtKB-KW"/>
</dbReference>
<dbReference type="Gene3D" id="3.40.50.300">
    <property type="entry name" value="P-loop containing nucleotide triphosphate hydrolases"/>
    <property type="match status" value="3"/>
</dbReference>
<dbReference type="InterPro" id="IPR049468">
    <property type="entry name" value="Restrct_endonuc-II-like_dom"/>
</dbReference>
<dbReference type="RefSeq" id="WP_336351787.1">
    <property type="nucleotide sequence ID" value="NZ_JAZAQL010000004.1"/>
</dbReference>
<feature type="compositionally biased region" description="Basic and acidic residues" evidence="6">
    <location>
        <begin position="1258"/>
        <end position="1269"/>
    </location>
</feature>
<protein>
    <submittedName>
        <fullName evidence="10">DUF4011 domain-containing protein</fullName>
    </submittedName>
</protein>
<comment type="caution">
    <text evidence="10">The sequence shown here is derived from an EMBL/GenBank/DDBJ whole genome shotgun (WGS) entry which is preliminary data.</text>
</comment>
<comment type="similarity">
    <text evidence="1">Belongs to the DNA2/NAM7 helicase family.</text>
</comment>